<dbReference type="Gene3D" id="1.10.443.10">
    <property type="entry name" value="Intergrase catalytic core"/>
    <property type="match status" value="1"/>
</dbReference>
<keyword evidence="8" id="KW-1185">Reference proteome</keyword>
<protein>
    <submittedName>
        <fullName evidence="7">Site-specific integrase</fullName>
    </submittedName>
</protein>
<dbReference type="CDD" id="cd01184">
    <property type="entry name" value="INT_C_like_1"/>
    <property type="match status" value="1"/>
</dbReference>
<dbReference type="PANTHER" id="PTHR30349">
    <property type="entry name" value="PHAGE INTEGRASE-RELATED"/>
    <property type="match status" value="1"/>
</dbReference>
<dbReference type="InterPro" id="IPR011010">
    <property type="entry name" value="DNA_brk_join_enz"/>
</dbReference>
<feature type="domain" description="Tyr recombinase" evidence="6">
    <location>
        <begin position="403"/>
        <end position="627"/>
    </location>
</feature>
<dbReference type="SUPFAM" id="SSF56349">
    <property type="entry name" value="DNA breaking-rejoining enzymes"/>
    <property type="match status" value="1"/>
</dbReference>
<keyword evidence="2" id="KW-0229">DNA integration</keyword>
<evidence type="ECO:0000256" key="2">
    <source>
        <dbReference type="ARBA" id="ARBA00022908"/>
    </source>
</evidence>
<dbReference type="Pfam" id="PF00589">
    <property type="entry name" value="Phage_integrase"/>
    <property type="match status" value="1"/>
</dbReference>
<proteinExistence type="inferred from homology"/>
<dbReference type="InterPro" id="IPR002104">
    <property type="entry name" value="Integrase_catalytic"/>
</dbReference>
<evidence type="ECO:0000313" key="7">
    <source>
        <dbReference type="EMBL" id="MEK8052187.1"/>
    </source>
</evidence>
<evidence type="ECO:0000313" key="8">
    <source>
        <dbReference type="Proteomes" id="UP001365405"/>
    </source>
</evidence>
<accession>A0ABU9CNQ7</accession>
<dbReference type="Proteomes" id="UP001365405">
    <property type="component" value="Unassembled WGS sequence"/>
</dbReference>
<gene>
    <name evidence="7" type="ORF">AACH10_18185</name>
</gene>
<dbReference type="EMBL" id="JBBUTH010000009">
    <property type="protein sequence ID" value="MEK8052187.1"/>
    <property type="molecule type" value="Genomic_DNA"/>
</dbReference>
<dbReference type="InterPro" id="IPR046668">
    <property type="entry name" value="DUF6538"/>
</dbReference>
<evidence type="ECO:0000256" key="4">
    <source>
        <dbReference type="ARBA" id="ARBA00023172"/>
    </source>
</evidence>
<dbReference type="Pfam" id="PF20172">
    <property type="entry name" value="DUF6538"/>
    <property type="match status" value="1"/>
</dbReference>
<keyword evidence="3" id="KW-0238">DNA-binding</keyword>
<evidence type="ECO:0000259" key="6">
    <source>
        <dbReference type="PROSITE" id="PS51898"/>
    </source>
</evidence>
<feature type="region of interest" description="Disordered" evidence="5">
    <location>
        <begin position="228"/>
        <end position="249"/>
    </location>
</feature>
<sequence>MSQRLHLRRRSSGVYAVRFVVPERLRATIGCSEVQRSTGCRDLAVAKIVAAEMAAHWHRTIASLMTMDPQKVLHGSMDLLGDGTLPLVDAAKLLGAELVDLTNRLVYRHARFLVEAKDWSGWVLDDITELDHEQDESGYLVSVDISDGALQQLGQERIVSRQLELYLPSDAVRVVQAAAGAKVALFRFSATGLSRVGFVLPYPGVVLVADQLLVRRLDVESLRRSLSPQLRQVDPGEPGHASPVSPAHDSGFAIPRHAKKRLSELASLYLDKRAGHWKPDELRRQRDACGALVAFTGDALLSEVDREMLWSVSDQLRRLPHRRHLVEAPKLSDGTTDWHALVRLAGERSMPTATAGSVERLVEDMSSIIAFGVRMGWLMQNPAAEFAAEVFESMGGTRRQSHQQREQFSDEDLGKIFGVEWFVAGVGRRTPQGIFHSYRPHYYWLPVLALFTGGRINELSQLYLDDIKELEPGLWVIDFNLANPDKQNSDDDDIAPDKSLKTVAAERQVPIHSKLLELRLLDYVAALRIAGHQRLFPELTHHPDKGYGKAASSWFNERFLGKRLKLPRDGRKVFHSFRHTVNTALERAGVPDKASKQLLGHSLKAQAGASAHYIKAREAAELLPHIEALQFDNVTPARFDVAAGVEAVGHALRLKESHQRSR</sequence>
<dbReference type="PROSITE" id="PS51898">
    <property type="entry name" value="TYR_RECOMBINASE"/>
    <property type="match status" value="1"/>
</dbReference>
<keyword evidence="4" id="KW-0233">DNA recombination</keyword>
<dbReference type="InterPro" id="IPR050090">
    <property type="entry name" value="Tyrosine_recombinase_XerCD"/>
</dbReference>
<evidence type="ECO:0000256" key="5">
    <source>
        <dbReference type="SAM" id="MobiDB-lite"/>
    </source>
</evidence>
<comment type="caution">
    <text evidence="7">The sequence shown here is derived from an EMBL/GenBank/DDBJ whole genome shotgun (WGS) entry which is preliminary data.</text>
</comment>
<dbReference type="RefSeq" id="WP_341411904.1">
    <property type="nucleotide sequence ID" value="NZ_JBBUTH010000009.1"/>
</dbReference>
<comment type="similarity">
    <text evidence="1">Belongs to the 'phage' integrase family.</text>
</comment>
<reference evidence="7 8" key="1">
    <citation type="submission" date="2024-04" db="EMBL/GenBank/DDBJ databases">
        <title>Novel species of the genus Ideonella isolated from streams.</title>
        <authorList>
            <person name="Lu H."/>
        </authorList>
    </citation>
    <scope>NUCLEOTIDE SEQUENCE [LARGE SCALE GENOMIC DNA]</scope>
    <source>
        <strain evidence="7 8">DXS22W</strain>
    </source>
</reference>
<organism evidence="7 8">
    <name type="scientific">Pseudaquabacterium inlustre</name>
    <dbReference type="NCBI Taxonomy" id="2984192"/>
    <lineage>
        <taxon>Bacteria</taxon>
        <taxon>Pseudomonadati</taxon>
        <taxon>Pseudomonadota</taxon>
        <taxon>Betaproteobacteria</taxon>
        <taxon>Burkholderiales</taxon>
        <taxon>Sphaerotilaceae</taxon>
        <taxon>Pseudaquabacterium</taxon>
    </lineage>
</organism>
<evidence type="ECO:0000256" key="1">
    <source>
        <dbReference type="ARBA" id="ARBA00008857"/>
    </source>
</evidence>
<dbReference type="PANTHER" id="PTHR30349:SF41">
    <property type="entry name" value="INTEGRASE_RECOMBINASE PROTEIN MJ0367-RELATED"/>
    <property type="match status" value="1"/>
</dbReference>
<evidence type="ECO:0000256" key="3">
    <source>
        <dbReference type="ARBA" id="ARBA00023125"/>
    </source>
</evidence>
<dbReference type="InterPro" id="IPR013762">
    <property type="entry name" value="Integrase-like_cat_sf"/>
</dbReference>
<name>A0ABU9CNQ7_9BURK</name>